<dbReference type="SUPFAM" id="SSF50022">
    <property type="entry name" value="ISP domain"/>
    <property type="match status" value="1"/>
</dbReference>
<accession>A0A1X2LYZ9</accession>
<dbReference type="GO" id="GO:0004497">
    <property type="term" value="F:monooxygenase activity"/>
    <property type="evidence" value="ECO:0007669"/>
    <property type="project" value="UniProtKB-ARBA"/>
</dbReference>
<keyword evidence="1" id="KW-0001">2Fe-2S</keyword>
<dbReference type="InterPro" id="IPR036922">
    <property type="entry name" value="Rieske_2Fe-2S_sf"/>
</dbReference>
<keyword evidence="3" id="KW-0560">Oxidoreductase</keyword>
<evidence type="ECO:0000256" key="2">
    <source>
        <dbReference type="ARBA" id="ARBA00022723"/>
    </source>
</evidence>
<dbReference type="InterPro" id="IPR050584">
    <property type="entry name" value="Cholesterol_7-desaturase"/>
</dbReference>
<dbReference type="InterPro" id="IPR015881">
    <property type="entry name" value="ARHD_Rieske_2Fe_2S"/>
</dbReference>
<dbReference type="InterPro" id="IPR017941">
    <property type="entry name" value="Rieske_2Fe-2S"/>
</dbReference>
<sequence length="378" mass="43250">MNLQRNAYHWRRLSVWVPVLESDGLKSDRPVRLSYWGTPVVVFRTSSGRLGAIEDACGHRGVPLSQGCIRGEQIQCGFHHFRFDINGRCTHIPAVFGADEGFRRRCNVRKFFIREEVGLIWISVEDEPEAEFPVDASLLPDDRITATGSFNVDGDLRVWLDHFLDIPHCIWAHAESAYFGSPERPAELASVRVGIGNASRYPVRRAIEMAFCIEDDGRYARYAVPVRMLAVMDRIKKRLHRNLRAGCTSHLKVRADLVTPLCQETRSRVGPLKVCAWTGINPLSAGKNQFIYSLVADARNRGWISRIFGRKLLHDFVRYHLGVEDGNFLAYARYFDDERLCATDLDSTVLAMREMFTTYQREKGKLYPDDSLIHAIRY</sequence>
<dbReference type="Pfam" id="PF00355">
    <property type="entry name" value="Rieske"/>
    <property type="match status" value="1"/>
</dbReference>
<evidence type="ECO:0000256" key="4">
    <source>
        <dbReference type="ARBA" id="ARBA00023004"/>
    </source>
</evidence>
<keyword evidence="5" id="KW-0411">Iron-sulfur</keyword>
<dbReference type="GO" id="GO:0051537">
    <property type="term" value="F:2 iron, 2 sulfur cluster binding"/>
    <property type="evidence" value="ECO:0007669"/>
    <property type="project" value="UniProtKB-KW"/>
</dbReference>
<evidence type="ECO:0000313" key="7">
    <source>
        <dbReference type="EMBL" id="OSC42526.1"/>
    </source>
</evidence>
<keyword evidence="8" id="KW-1185">Reference proteome</keyword>
<dbReference type="EMBL" id="NCXP01000002">
    <property type="protein sequence ID" value="OSC42526.1"/>
    <property type="molecule type" value="Genomic_DNA"/>
</dbReference>
<evidence type="ECO:0000256" key="1">
    <source>
        <dbReference type="ARBA" id="ARBA00022714"/>
    </source>
</evidence>
<evidence type="ECO:0000259" key="6">
    <source>
        <dbReference type="PROSITE" id="PS51296"/>
    </source>
</evidence>
<dbReference type="STRING" id="1430326.B8W66_02940"/>
<dbReference type="AlphaFoldDB" id="A0A1X2LYZ9"/>
<protein>
    <recommendedName>
        <fullName evidence="6">Rieske domain-containing protein</fullName>
    </recommendedName>
</protein>
<dbReference type="GO" id="GO:0005506">
    <property type="term" value="F:iron ion binding"/>
    <property type="evidence" value="ECO:0007669"/>
    <property type="project" value="InterPro"/>
</dbReference>
<dbReference type="GO" id="GO:0016705">
    <property type="term" value="F:oxidoreductase activity, acting on paired donors, with incorporation or reduction of molecular oxygen"/>
    <property type="evidence" value="ECO:0007669"/>
    <property type="project" value="UniProtKB-ARBA"/>
</dbReference>
<evidence type="ECO:0000256" key="5">
    <source>
        <dbReference type="ARBA" id="ARBA00023014"/>
    </source>
</evidence>
<gene>
    <name evidence="7" type="ORF">B8W66_02940</name>
</gene>
<dbReference type="PANTHER" id="PTHR21266:SF60">
    <property type="entry name" value="3-KETOSTEROID-9-ALPHA-MONOOXYGENASE, OXYGENASE COMPONENT"/>
    <property type="match status" value="1"/>
</dbReference>
<proteinExistence type="predicted"/>
<dbReference type="PROSITE" id="PS51296">
    <property type="entry name" value="RIESKE"/>
    <property type="match status" value="1"/>
</dbReference>
<reference evidence="7 8" key="1">
    <citation type="submission" date="2017-04" db="EMBL/GenBank/DDBJ databases">
        <title>The new phylogeny of genus Mycobacterium.</title>
        <authorList>
            <person name="Tortoli E."/>
            <person name="Trovato A."/>
            <person name="Cirillo D.M."/>
        </authorList>
    </citation>
    <scope>NUCLEOTIDE SEQUENCE [LARGE SCALE GENOMIC DNA]</scope>
    <source>
        <strain evidence="7 8">TBL 1200985</strain>
    </source>
</reference>
<name>A0A1X2LYZ9_9MYCO</name>
<keyword evidence="2" id="KW-0479">Metal-binding</keyword>
<organism evidence="7 8">
    <name type="scientific">Mycobacterium decipiens</name>
    <dbReference type="NCBI Taxonomy" id="1430326"/>
    <lineage>
        <taxon>Bacteria</taxon>
        <taxon>Bacillati</taxon>
        <taxon>Actinomycetota</taxon>
        <taxon>Actinomycetes</taxon>
        <taxon>Mycobacteriales</taxon>
        <taxon>Mycobacteriaceae</taxon>
        <taxon>Mycobacterium</taxon>
    </lineage>
</organism>
<dbReference type="Proteomes" id="UP000193247">
    <property type="component" value="Unassembled WGS sequence"/>
</dbReference>
<dbReference type="PROSITE" id="PS00570">
    <property type="entry name" value="RING_HYDROXYL_ALPHA"/>
    <property type="match status" value="1"/>
</dbReference>
<keyword evidence="4" id="KW-0408">Iron</keyword>
<feature type="domain" description="Rieske" evidence="6">
    <location>
        <begin position="16"/>
        <end position="122"/>
    </location>
</feature>
<comment type="caution">
    <text evidence="7">The sequence shown here is derived from an EMBL/GenBank/DDBJ whole genome shotgun (WGS) entry which is preliminary data.</text>
</comment>
<dbReference type="PANTHER" id="PTHR21266">
    <property type="entry name" value="IRON-SULFUR DOMAIN CONTAINING PROTEIN"/>
    <property type="match status" value="1"/>
</dbReference>
<evidence type="ECO:0000313" key="8">
    <source>
        <dbReference type="Proteomes" id="UP000193247"/>
    </source>
</evidence>
<dbReference type="CDD" id="cd03469">
    <property type="entry name" value="Rieske_RO_Alpha_N"/>
    <property type="match status" value="1"/>
</dbReference>
<dbReference type="Gene3D" id="2.102.10.10">
    <property type="entry name" value="Rieske [2Fe-2S] iron-sulphur domain"/>
    <property type="match status" value="1"/>
</dbReference>
<evidence type="ECO:0000256" key="3">
    <source>
        <dbReference type="ARBA" id="ARBA00023002"/>
    </source>
</evidence>
<dbReference type="OrthoDB" id="5243643at2"/>